<evidence type="ECO:0000256" key="2">
    <source>
        <dbReference type="SAM" id="Phobius"/>
    </source>
</evidence>
<keyword evidence="2" id="KW-1133">Transmembrane helix</keyword>
<dbReference type="PANTHER" id="PTHR43156:SF2">
    <property type="entry name" value="STAGE II SPORULATION PROTEIN E"/>
    <property type="match status" value="1"/>
</dbReference>
<gene>
    <name evidence="5" type="ORF">LEP1GSC105_1162</name>
</gene>
<dbReference type="InterPro" id="IPR011623">
    <property type="entry name" value="7TMR_DISM_rcpt_extracell_dom1"/>
</dbReference>
<feature type="transmembrane region" description="Helical" evidence="2">
    <location>
        <begin position="259"/>
        <end position="281"/>
    </location>
</feature>
<feature type="transmembrane region" description="Helical" evidence="2">
    <location>
        <begin position="408"/>
        <end position="427"/>
    </location>
</feature>
<feature type="transmembrane region" description="Helical" evidence="2">
    <location>
        <begin position="349"/>
        <end position="367"/>
    </location>
</feature>
<proteinExistence type="predicted"/>
<name>A0A0E2D6S1_LEPIR</name>
<dbReference type="Pfam" id="PF07695">
    <property type="entry name" value="7TMR-DISM_7TM"/>
    <property type="match status" value="1"/>
</dbReference>
<reference evidence="5 6" key="1">
    <citation type="submission" date="2012-10" db="EMBL/GenBank/DDBJ databases">
        <authorList>
            <person name="Harkins D.M."/>
            <person name="Durkin A.S."/>
            <person name="Brinkac L.M."/>
            <person name="Haft D.H."/>
            <person name="Selengut J.D."/>
            <person name="Sanka R."/>
            <person name="DePew J."/>
            <person name="Purushe J."/>
            <person name="Chanthongthip A."/>
            <person name="Lattana O."/>
            <person name="Phetsouvanh R."/>
            <person name="Newton P.N."/>
            <person name="Vinetz J.M."/>
            <person name="Sutton G.G."/>
            <person name="Nierman W.C."/>
            <person name="Fouts D.E."/>
        </authorList>
    </citation>
    <scope>NUCLEOTIDE SEQUENCE [LARGE SCALE GENOMIC DNA]</scope>
    <source>
        <strain evidence="5 6">UI 12758</strain>
    </source>
</reference>
<dbReference type="Gene3D" id="3.60.40.10">
    <property type="entry name" value="PPM-type phosphatase domain"/>
    <property type="match status" value="1"/>
</dbReference>
<protein>
    <submittedName>
        <fullName evidence="5">Stage II sporulation protein E</fullName>
    </submittedName>
</protein>
<keyword evidence="1" id="KW-0378">Hydrolase</keyword>
<keyword evidence="2" id="KW-0472">Membrane</keyword>
<feature type="transmembrane region" description="Helical" evidence="2">
    <location>
        <begin position="382"/>
        <end position="401"/>
    </location>
</feature>
<sequence length="762" mass="88116">MFFGLENCFFILIKESQKIKLKKIQYSFLRFVKMKDNKLWLLKSFSIVSFFAKMFSNFYRMFFGVLSKHFLFYFLIIFSVSSESIQKIQSLDEIVSLDSTKEHGWEITLQKIDPVAFSDSYLKGQKNSNIQLEAYEAPGVYILPEESIQTAFIVKKFIAPKNWKGSGLAVRLGTLTDKDKTYLNGTLIGETGDMNSTLPQAYDKIRIYQIPNGLIRKDEVNILVIEVKKYFQKEIGIEQDKTAIGDSLLIQKELLETEYIKILLLMIYTTAGVYFLFLYLRRRADRENLYYGLFTILLVLYQFLRNQIKYDLGIEFIYMKKLEYMVLATLVPLFANFIRLYFKYPKTTILKVLDGLYVSFAIFYFFSNNVEYYNFINKNLVQYGWILYLGITLNHLIRCVIAKDRDAFLILIGVLITVFAAILDTLGARNVFVFPRLVGYSFLFFILSIATILANKFVRLNEEVEELNLGLEKKVEQRTEELRLSLEQVNRLKVQQDADYFLTSLLINPLSSNKNTSEVIKTEFYTKQKKSFEFKNRTYEIGGDILISGNVKLCGKKYVVFVNGDAMGKSIQGAGGALVLGTVFNTILTRSSISLYQNKQPEKWLEEAFLELQKIFESFDGSMYISIVLGLVEENTGLLYYINAEHPWTVLYRNGVACYIEEELTLRKIGIPENEEHLVIKNFQMLPGDTIVIGSDGRDDLLVGKEGNRVVNEDQNQFLKRVEEGNADLRKVYEEIIKFGVILDDLSLLKVTYNPEDSKTKE</sequence>
<dbReference type="RefSeq" id="WP_000464924.1">
    <property type="nucleotide sequence ID" value="NZ_AHNR02000032.1"/>
</dbReference>
<dbReference type="Pfam" id="PF07228">
    <property type="entry name" value="SpoIIE"/>
    <property type="match status" value="1"/>
</dbReference>
<dbReference type="Gene3D" id="2.60.120.260">
    <property type="entry name" value="Galactose-binding domain-like"/>
    <property type="match status" value="1"/>
</dbReference>
<dbReference type="AlphaFoldDB" id="A0A0E2D6S1"/>
<dbReference type="PANTHER" id="PTHR43156">
    <property type="entry name" value="STAGE II SPORULATION PROTEIN E-RELATED"/>
    <property type="match status" value="1"/>
</dbReference>
<evidence type="ECO:0000256" key="1">
    <source>
        <dbReference type="ARBA" id="ARBA00022801"/>
    </source>
</evidence>
<evidence type="ECO:0000313" key="5">
    <source>
        <dbReference type="EMBL" id="EKR55220.1"/>
    </source>
</evidence>
<dbReference type="InterPro" id="IPR052016">
    <property type="entry name" value="Bact_Sigma-Reg"/>
</dbReference>
<dbReference type="EMBL" id="AHNR02000032">
    <property type="protein sequence ID" value="EKR55220.1"/>
    <property type="molecule type" value="Genomic_DNA"/>
</dbReference>
<feature type="transmembrane region" description="Helical" evidence="2">
    <location>
        <begin position="433"/>
        <end position="454"/>
    </location>
</feature>
<feature type="domain" description="7TM-DISM receptor extracellular" evidence="4">
    <location>
        <begin position="259"/>
        <end position="455"/>
    </location>
</feature>
<feature type="transmembrane region" description="Helical" evidence="2">
    <location>
        <begin position="324"/>
        <end position="342"/>
    </location>
</feature>
<evidence type="ECO:0000259" key="4">
    <source>
        <dbReference type="Pfam" id="PF07695"/>
    </source>
</evidence>
<dbReference type="GO" id="GO:0016791">
    <property type="term" value="F:phosphatase activity"/>
    <property type="evidence" value="ECO:0007669"/>
    <property type="project" value="TreeGrafter"/>
</dbReference>
<organism evidence="5 6">
    <name type="scientific">Leptospira interrogans str. UI 12758</name>
    <dbReference type="NCBI Taxonomy" id="1049938"/>
    <lineage>
        <taxon>Bacteria</taxon>
        <taxon>Pseudomonadati</taxon>
        <taxon>Spirochaetota</taxon>
        <taxon>Spirochaetia</taxon>
        <taxon>Leptospirales</taxon>
        <taxon>Leptospiraceae</taxon>
        <taxon>Leptospira</taxon>
    </lineage>
</organism>
<dbReference type="InterPro" id="IPR001932">
    <property type="entry name" value="PPM-type_phosphatase-like_dom"/>
</dbReference>
<feature type="transmembrane region" description="Helical" evidence="2">
    <location>
        <begin position="288"/>
        <end position="304"/>
    </location>
</feature>
<keyword evidence="2" id="KW-0812">Transmembrane</keyword>
<evidence type="ECO:0000313" key="6">
    <source>
        <dbReference type="Proteomes" id="UP000001340"/>
    </source>
</evidence>
<comment type="caution">
    <text evidence="5">The sequence shown here is derived from an EMBL/GenBank/DDBJ whole genome shotgun (WGS) entry which is preliminary data.</text>
</comment>
<feature type="domain" description="PPM-type phosphatase" evidence="3">
    <location>
        <begin position="557"/>
        <end position="752"/>
    </location>
</feature>
<accession>A0A0E2D6S1</accession>
<dbReference type="Proteomes" id="UP000001340">
    <property type="component" value="Unassembled WGS sequence"/>
</dbReference>
<evidence type="ECO:0000259" key="3">
    <source>
        <dbReference type="Pfam" id="PF07228"/>
    </source>
</evidence>
<dbReference type="InterPro" id="IPR036457">
    <property type="entry name" value="PPM-type-like_dom_sf"/>
</dbReference>